<comment type="subcellular location">
    <subcellularLocation>
        <location evidence="1">Cell membrane</location>
        <topology evidence="1">Multi-pass membrane protein</topology>
    </subcellularLocation>
</comment>
<dbReference type="EC" id="2.4.1.16" evidence="2"/>
<dbReference type="PANTHER" id="PTHR31465">
    <property type="entry name" value="PROTEIN RTA1-RELATED"/>
    <property type="match status" value="1"/>
</dbReference>
<feature type="transmembrane region" description="Helical" evidence="11">
    <location>
        <begin position="80"/>
        <end position="101"/>
    </location>
</feature>
<feature type="region of interest" description="Disordered" evidence="10">
    <location>
        <begin position="880"/>
        <end position="904"/>
    </location>
</feature>
<feature type="transmembrane region" description="Helical" evidence="11">
    <location>
        <begin position="20"/>
        <end position="39"/>
    </location>
</feature>
<evidence type="ECO:0000259" key="12">
    <source>
        <dbReference type="Pfam" id="PF08407"/>
    </source>
</evidence>
<keyword evidence="3" id="KW-1003">Cell membrane</keyword>
<feature type="transmembrane region" description="Helical" evidence="11">
    <location>
        <begin position="154"/>
        <end position="177"/>
    </location>
</feature>
<evidence type="ECO:0000256" key="3">
    <source>
        <dbReference type="ARBA" id="ARBA00022475"/>
    </source>
</evidence>
<reference evidence="13 14" key="1">
    <citation type="submission" date="2020-05" db="EMBL/GenBank/DDBJ databases">
        <title>Identification and distribution of gene clusters putatively required for synthesis of sphingolipid metabolism inhibitors in phylogenetically diverse species of the filamentous fungus Fusarium.</title>
        <authorList>
            <person name="Kim H.-S."/>
            <person name="Busman M."/>
            <person name="Brown D.W."/>
            <person name="Divon H."/>
            <person name="Uhlig S."/>
            <person name="Proctor R.H."/>
        </authorList>
    </citation>
    <scope>NUCLEOTIDE SEQUENCE [LARGE SCALE GENOMIC DNA]</scope>
    <source>
        <strain evidence="13 14">NRRL 66333</strain>
    </source>
</reference>
<evidence type="ECO:0000256" key="10">
    <source>
        <dbReference type="SAM" id="MobiDB-lite"/>
    </source>
</evidence>
<evidence type="ECO:0000256" key="6">
    <source>
        <dbReference type="ARBA" id="ARBA00022989"/>
    </source>
</evidence>
<evidence type="ECO:0000256" key="4">
    <source>
        <dbReference type="ARBA" id="ARBA00022676"/>
    </source>
</evidence>
<evidence type="ECO:0000313" key="13">
    <source>
        <dbReference type="EMBL" id="KAF5609095.1"/>
    </source>
</evidence>
<keyword evidence="6 11" id="KW-1133">Transmembrane helix</keyword>
<accession>A0A8H5V541</accession>
<evidence type="ECO:0000313" key="14">
    <source>
        <dbReference type="Proteomes" id="UP000547976"/>
    </source>
</evidence>
<keyword evidence="8" id="KW-0325">Glycoprotein</keyword>
<dbReference type="Pfam" id="PF04479">
    <property type="entry name" value="RTA1"/>
    <property type="match status" value="1"/>
</dbReference>
<keyword evidence="14" id="KW-1185">Reference proteome</keyword>
<feature type="transmembrane region" description="Helical" evidence="11">
    <location>
        <begin position="48"/>
        <end position="68"/>
    </location>
</feature>
<dbReference type="GO" id="GO:0004100">
    <property type="term" value="F:chitin synthase activity"/>
    <property type="evidence" value="ECO:0007669"/>
    <property type="project" value="UniProtKB-EC"/>
</dbReference>
<keyword evidence="4" id="KW-0328">Glycosyltransferase</keyword>
<dbReference type="InterPro" id="IPR007568">
    <property type="entry name" value="RTA1"/>
</dbReference>
<feature type="coiled-coil region" evidence="9">
    <location>
        <begin position="289"/>
        <end position="316"/>
    </location>
</feature>
<evidence type="ECO:0000256" key="7">
    <source>
        <dbReference type="ARBA" id="ARBA00023136"/>
    </source>
</evidence>
<dbReference type="GeneID" id="59316938"/>
<feature type="domain" description="Chitin synthase N-terminal" evidence="12">
    <location>
        <begin position="735"/>
        <end position="797"/>
    </location>
</feature>
<proteinExistence type="predicted"/>
<name>A0A8H5V541_GIBSU</name>
<feature type="compositionally biased region" description="Polar residues" evidence="10">
    <location>
        <begin position="662"/>
        <end position="694"/>
    </location>
</feature>
<feature type="region of interest" description="Disordered" evidence="10">
    <location>
        <begin position="662"/>
        <end position="695"/>
    </location>
</feature>
<dbReference type="EMBL" id="JAAOAV010000038">
    <property type="protein sequence ID" value="KAF5609095.1"/>
    <property type="molecule type" value="Genomic_DNA"/>
</dbReference>
<sequence length="904" mass="101498">MPELKKYLGEVYLWQYVPSLVGSVIFTLFFALATVAVGYKMHKSKTRFCLPFSLGGFCEVLGYFFRALCYNATDSLPLNIMQALFLLLPPVFFAATLYMVYSRLVRAIGGESCSLISVRWTTRLFVLGDVLTFNMQGNGGGLLANDDLVHIGNIIVITGLIAQILLFLAFVACCVIFHRRFRVHLRHTSIPVSIRWEAYLNMLYFTSALILVRNIFRVVEFAMDKEGYLQQKEWPTFVFDSVLMLLVMLAFYVRYPDNLVVNSRDSAIELVPKDEPRAGEPGASNQMDCREARSDLDRVSRELHSLQTVLELIEEDAKDDTKPFPPTIQHHVSGIVTNCGSVVLEVETCIKKYGDGRIKSKAAWAINGQGDMEKLKSSLEAHKSALELALDMLSLSLTKDIKADTTEIRNDTAAIKDDTELILLEIAQLQARLPDTAAAPNDYILQKFLEEMATYTETTLDANVSYSDGTRSRALSIVVEDNDSSPNSPRYDLPTSELQDPTALVVSLSPDSSNPEDAAKDGKYYPTYPEPHRYAPWPRPVMEDIPLRPKGPGPASSYPNYAYDKEVALGSDPQALALDSKNGETQNQVASLPTRVQEESDVSEFALLDAFDPLWRERYGNDIWTLSNDEIRENQEFVIGFLNQLKNAEMSQVNYTPSAMNNSRVQSDQAQPLPSIRDSQQTDPPSSISHQWPQQLMPYMVPTNGPIARKELNAVTSPSRTKDQPSQEGFHIVRFRGNVVVDLPVPDGILARVPHSAPPDRDEFTHSRFSFITCPPEKFGDHNYTLRATLFAKPRQTKFILVVQLNPNDKDFIRRWRLIHDSIAYTQQHSDGFWKRVVVHFHLTHGTEWGPRDVDHPLSVLEAIGGNLTLSGKLTEVGSKNREPIDKDSSAIEGQPIHATMSEV</sequence>
<keyword evidence="9" id="KW-0175">Coiled coil</keyword>
<feature type="transmembrane region" description="Helical" evidence="11">
    <location>
        <begin position="198"/>
        <end position="216"/>
    </location>
</feature>
<dbReference type="OrthoDB" id="524326at2759"/>
<feature type="transmembrane region" description="Helical" evidence="11">
    <location>
        <begin position="113"/>
        <end position="134"/>
    </location>
</feature>
<keyword evidence="5 11" id="KW-0812">Transmembrane</keyword>
<dbReference type="GO" id="GO:0005886">
    <property type="term" value="C:plasma membrane"/>
    <property type="evidence" value="ECO:0007669"/>
    <property type="project" value="UniProtKB-SubCell"/>
</dbReference>
<gene>
    <name evidence="13" type="ORF">FSUBG_4250</name>
</gene>
<dbReference type="RefSeq" id="XP_036540263.1">
    <property type="nucleotide sequence ID" value="XM_036682220.1"/>
</dbReference>
<feature type="compositionally biased region" description="Basic and acidic residues" evidence="10">
    <location>
        <begin position="880"/>
        <end position="890"/>
    </location>
</feature>
<comment type="caution">
    <text evidence="13">The sequence shown here is derived from an EMBL/GenBank/DDBJ whole genome shotgun (WGS) entry which is preliminary data.</text>
</comment>
<evidence type="ECO:0000256" key="11">
    <source>
        <dbReference type="SAM" id="Phobius"/>
    </source>
</evidence>
<evidence type="ECO:0000256" key="5">
    <source>
        <dbReference type="ARBA" id="ARBA00022692"/>
    </source>
</evidence>
<protein>
    <recommendedName>
        <fullName evidence="2">chitin synthase</fullName>
        <ecNumber evidence="2">2.4.1.16</ecNumber>
    </recommendedName>
</protein>
<keyword evidence="4" id="KW-0808">Transferase</keyword>
<feature type="region of interest" description="Disordered" evidence="10">
    <location>
        <begin position="477"/>
        <end position="539"/>
    </location>
</feature>
<keyword evidence="7 11" id="KW-0472">Membrane</keyword>
<organism evidence="13 14">
    <name type="scientific">Gibberella subglutinans</name>
    <name type="common">Fusarium subglutinans</name>
    <dbReference type="NCBI Taxonomy" id="42677"/>
    <lineage>
        <taxon>Eukaryota</taxon>
        <taxon>Fungi</taxon>
        <taxon>Dikarya</taxon>
        <taxon>Ascomycota</taxon>
        <taxon>Pezizomycotina</taxon>
        <taxon>Sordariomycetes</taxon>
        <taxon>Hypocreomycetidae</taxon>
        <taxon>Hypocreales</taxon>
        <taxon>Nectriaceae</taxon>
        <taxon>Fusarium</taxon>
        <taxon>Fusarium fujikuroi species complex</taxon>
    </lineage>
</organism>
<dbReference type="Pfam" id="PF08407">
    <property type="entry name" value="Chitin_synth_1N"/>
    <property type="match status" value="1"/>
</dbReference>
<dbReference type="AlphaFoldDB" id="A0A8H5V541"/>
<evidence type="ECO:0000256" key="9">
    <source>
        <dbReference type="SAM" id="Coils"/>
    </source>
</evidence>
<evidence type="ECO:0000256" key="1">
    <source>
        <dbReference type="ARBA" id="ARBA00004651"/>
    </source>
</evidence>
<dbReference type="PANTHER" id="PTHR31465:SF27">
    <property type="entry name" value="DOMAIN PROTEIN, PUTATIVE (AFU_ORTHOLOGUE AFUA_3G01030)-RELATED"/>
    <property type="match status" value="1"/>
</dbReference>
<evidence type="ECO:0000256" key="2">
    <source>
        <dbReference type="ARBA" id="ARBA00012543"/>
    </source>
</evidence>
<dbReference type="InterPro" id="IPR013616">
    <property type="entry name" value="Chitin_synth_N"/>
</dbReference>
<dbReference type="Proteomes" id="UP000547976">
    <property type="component" value="Unassembled WGS sequence"/>
</dbReference>
<evidence type="ECO:0000256" key="8">
    <source>
        <dbReference type="ARBA" id="ARBA00023180"/>
    </source>
</evidence>